<dbReference type="PANTHER" id="PTHR46599:SF3">
    <property type="entry name" value="PIGGYBAC TRANSPOSABLE ELEMENT-DERIVED PROTEIN 4"/>
    <property type="match status" value="1"/>
</dbReference>
<dbReference type="InterPro" id="IPR029526">
    <property type="entry name" value="PGBD"/>
</dbReference>
<dbReference type="Pfam" id="PF13843">
    <property type="entry name" value="DDE_Tnp_1_7"/>
    <property type="match status" value="1"/>
</dbReference>
<gene>
    <name evidence="3" type="ORF">IV203_027674</name>
</gene>
<reference evidence="3" key="2">
    <citation type="submission" date="2021-04" db="EMBL/GenBank/DDBJ databases">
        <authorList>
            <person name="Podell S."/>
        </authorList>
    </citation>
    <scope>NUCLEOTIDE SEQUENCE</scope>
    <source>
        <strain evidence="3">Hildebrandi</strain>
    </source>
</reference>
<evidence type="ECO:0000256" key="1">
    <source>
        <dbReference type="SAM" id="MobiDB-lite"/>
    </source>
</evidence>
<name>A0A9K3Q3P7_9STRA</name>
<accession>A0A9K3Q3P7</accession>
<dbReference type="EMBL" id="JAGRRH010000005">
    <property type="protein sequence ID" value="KAG7369928.1"/>
    <property type="molecule type" value="Genomic_DNA"/>
</dbReference>
<keyword evidence="4" id="KW-1185">Reference proteome</keyword>
<feature type="region of interest" description="Disordered" evidence="1">
    <location>
        <begin position="75"/>
        <end position="95"/>
    </location>
</feature>
<organism evidence="3 4">
    <name type="scientific">Nitzschia inconspicua</name>
    <dbReference type="NCBI Taxonomy" id="303405"/>
    <lineage>
        <taxon>Eukaryota</taxon>
        <taxon>Sar</taxon>
        <taxon>Stramenopiles</taxon>
        <taxon>Ochrophyta</taxon>
        <taxon>Bacillariophyta</taxon>
        <taxon>Bacillariophyceae</taxon>
        <taxon>Bacillariophycidae</taxon>
        <taxon>Bacillariales</taxon>
        <taxon>Bacillariaceae</taxon>
        <taxon>Nitzschia</taxon>
    </lineage>
</organism>
<dbReference type="Proteomes" id="UP000693970">
    <property type="component" value="Unassembled WGS sequence"/>
</dbReference>
<dbReference type="AlphaFoldDB" id="A0A9K3Q3P7"/>
<feature type="domain" description="PiggyBac transposable element-derived protein" evidence="2">
    <location>
        <begin position="357"/>
        <end position="572"/>
    </location>
</feature>
<proteinExistence type="predicted"/>
<dbReference type="OrthoDB" id="5876240at2759"/>
<sequence>MDSFNAKRKKLIKVICLMMDESMIGWGPKTSKRGGLPKITFEPRKPVPLGTMLRNSLDCVTGILVHQDIAMAAEVQTEDDSSRRETTSSTSPSSKTLGWQNSLALGKVWLTKDVWFRNVTTLLGQCTVDMHRCFRNRMIEKGVAPSKVDSIRILKFTDMMCGGLKQWPKPKQHFLIVGNEDGKGDGRLTRIYGKDGEEPSHPLNNRSSKEGTLAMHMCGTVSYAEDTSPKRGSKSTIRHPSGVANATCPCAELIDPKTKNSVHREVDILLASMRTIMQATIVLFVAIKTMEESDDSSAFSELFEFQYDPITPFITHLNTDDEDPEQMDPYTPIFGSEREDFDPKFQIPNGVDATVSSVLELFLPDSLLDRWVSATNAYAESRLSRKRCKRVSRSHILRFISTLIFMGVVQLPCEEDYFVDKDDPDSDFFEHYRRIKLSYSMFRYLWRNFHTSFQPTDLDDIVNDGADEADDSFFDEDTVDEQEEHLEDVEQEDEVEMPNWYHKIQGFVDHINAVSKRLCKNPGSVLSIDEMMKRCKGRSNQTHRMAKKPIKEGYKFYAICDSSTGYVFDFFPDGRLATTTIADSVARLIDCLPRKDELQ</sequence>
<evidence type="ECO:0000259" key="2">
    <source>
        <dbReference type="Pfam" id="PF13843"/>
    </source>
</evidence>
<reference evidence="3" key="1">
    <citation type="journal article" date="2021" name="Sci. Rep.">
        <title>Diploid genomic architecture of Nitzschia inconspicua, an elite biomass production diatom.</title>
        <authorList>
            <person name="Oliver A."/>
            <person name="Podell S."/>
            <person name="Pinowska A."/>
            <person name="Traller J.C."/>
            <person name="Smith S.R."/>
            <person name="McClure R."/>
            <person name="Beliaev A."/>
            <person name="Bohutskyi P."/>
            <person name="Hill E.A."/>
            <person name="Rabines A."/>
            <person name="Zheng H."/>
            <person name="Allen L.Z."/>
            <person name="Kuo A."/>
            <person name="Grigoriev I.V."/>
            <person name="Allen A.E."/>
            <person name="Hazlebeck D."/>
            <person name="Allen E.E."/>
        </authorList>
    </citation>
    <scope>NUCLEOTIDE SEQUENCE</scope>
    <source>
        <strain evidence="3">Hildebrandi</strain>
    </source>
</reference>
<evidence type="ECO:0000313" key="4">
    <source>
        <dbReference type="Proteomes" id="UP000693970"/>
    </source>
</evidence>
<evidence type="ECO:0000313" key="3">
    <source>
        <dbReference type="EMBL" id="KAG7369928.1"/>
    </source>
</evidence>
<protein>
    <submittedName>
        <fullName evidence="3">Transposase IS4</fullName>
    </submittedName>
</protein>
<comment type="caution">
    <text evidence="3">The sequence shown here is derived from an EMBL/GenBank/DDBJ whole genome shotgun (WGS) entry which is preliminary data.</text>
</comment>
<dbReference type="PANTHER" id="PTHR46599">
    <property type="entry name" value="PIGGYBAC TRANSPOSABLE ELEMENT-DERIVED PROTEIN 4"/>
    <property type="match status" value="1"/>
</dbReference>